<evidence type="ECO:0000313" key="2">
    <source>
        <dbReference type="EMBL" id="MFC4298557.1"/>
    </source>
</evidence>
<dbReference type="Proteomes" id="UP001595756">
    <property type="component" value="Unassembled WGS sequence"/>
</dbReference>
<accession>A0ABV8RZC2</accession>
<protein>
    <submittedName>
        <fullName evidence="2">Uncharacterized protein</fullName>
    </submittedName>
</protein>
<keyword evidence="3" id="KW-1185">Reference proteome</keyword>
<reference evidence="3" key="1">
    <citation type="journal article" date="2019" name="Int. J. Syst. Evol. Microbiol.">
        <title>The Global Catalogue of Microorganisms (GCM) 10K type strain sequencing project: providing services to taxonomists for standard genome sequencing and annotation.</title>
        <authorList>
            <consortium name="The Broad Institute Genomics Platform"/>
            <consortium name="The Broad Institute Genome Sequencing Center for Infectious Disease"/>
            <person name="Wu L."/>
            <person name="Ma J."/>
        </authorList>
    </citation>
    <scope>NUCLEOTIDE SEQUENCE [LARGE SCALE GENOMIC DNA]</scope>
    <source>
        <strain evidence="3">CGMCC 1.19029</strain>
    </source>
</reference>
<proteinExistence type="predicted"/>
<feature type="signal peptide" evidence="1">
    <location>
        <begin position="1"/>
        <end position="29"/>
    </location>
</feature>
<comment type="caution">
    <text evidence="2">The sequence shown here is derived from an EMBL/GenBank/DDBJ whole genome shotgun (WGS) entry which is preliminary data.</text>
</comment>
<dbReference type="RefSeq" id="WP_376813116.1">
    <property type="nucleotide sequence ID" value="NZ_JBHSDY010000006.1"/>
</dbReference>
<name>A0ABV8RZC2_9BURK</name>
<organism evidence="2 3">
    <name type="scientific">Castellaniella hirudinis</name>
    <dbReference type="NCBI Taxonomy" id="1144617"/>
    <lineage>
        <taxon>Bacteria</taxon>
        <taxon>Pseudomonadati</taxon>
        <taxon>Pseudomonadota</taxon>
        <taxon>Betaproteobacteria</taxon>
        <taxon>Burkholderiales</taxon>
        <taxon>Alcaligenaceae</taxon>
        <taxon>Castellaniella</taxon>
    </lineage>
</organism>
<evidence type="ECO:0000256" key="1">
    <source>
        <dbReference type="SAM" id="SignalP"/>
    </source>
</evidence>
<dbReference type="EMBL" id="JBHSDY010000006">
    <property type="protein sequence ID" value="MFC4298557.1"/>
    <property type="molecule type" value="Genomic_DNA"/>
</dbReference>
<feature type="chain" id="PRO_5047421052" evidence="1">
    <location>
        <begin position="30"/>
        <end position="299"/>
    </location>
</feature>
<keyword evidence="1" id="KW-0732">Signal</keyword>
<gene>
    <name evidence="2" type="ORF">ACFO0J_10940</name>
</gene>
<evidence type="ECO:0000313" key="3">
    <source>
        <dbReference type="Proteomes" id="UP001595756"/>
    </source>
</evidence>
<sequence>MTRYRKMRIFALAAALASISPFGLRQVHAGSLQTCRDLSVPVNRFEWDGKCVDGLADGLGAKIVESPGGMASDGFVAVMTFARGKFIAAAPYMKQYRPRTQAISYWKIIPSTSAQTYFGPISKTDCMADPDCRAVDRYDISRIARTLASRMPKGTSNEMDGFLFKITTRSDGKKVLEASGGPCATADAKVYRTVAGDPVYIKQSVMRGTWESQDYYISAESIYTGIVLLGNMHPGLRYAEVLQHAKKSLDDVLRTSSSSAHQIGLSRQHYAMTECIVRNHRQYVLAYQNWVKTNAAKIR</sequence>